<keyword evidence="2" id="KW-1185">Reference proteome</keyword>
<comment type="caution">
    <text evidence="1">The sequence shown here is derived from an EMBL/GenBank/DDBJ whole genome shotgun (WGS) entry which is preliminary data.</text>
</comment>
<gene>
    <name evidence="1" type="ORF">ACE1CI_20245</name>
</gene>
<accession>A0ABV4XU92</accession>
<evidence type="ECO:0000313" key="2">
    <source>
        <dbReference type="Proteomes" id="UP001576784"/>
    </source>
</evidence>
<evidence type="ECO:0000313" key="1">
    <source>
        <dbReference type="EMBL" id="MFB2895246.1"/>
    </source>
</evidence>
<sequence length="44" mass="4950">MVRYTGVNAPEGWRLCVSEMVRYTGVNAPEGWRLCVSPGNYTQT</sequence>
<proteinExistence type="predicted"/>
<dbReference type="RefSeq" id="WP_413264885.1">
    <property type="nucleotide sequence ID" value="NZ_JBHFNR010000148.1"/>
</dbReference>
<reference evidence="1 2" key="1">
    <citation type="submission" date="2024-09" db="EMBL/GenBank/DDBJ databases">
        <title>Floridaenema gen nov. (Aerosakkonemataceae, Aerosakkonematales ord. nov., Cyanobacteria) from benthic tropical and subtropical fresh waters, with the description of four new species.</title>
        <authorList>
            <person name="Moretto J.A."/>
            <person name="Berthold D.E."/>
            <person name="Lefler F.W."/>
            <person name="Huang I.-S."/>
            <person name="Laughinghouse H. IV."/>
        </authorList>
    </citation>
    <scope>NUCLEOTIDE SEQUENCE [LARGE SCALE GENOMIC DNA]</scope>
    <source>
        <strain evidence="1 2">BLCC-F50</strain>
    </source>
</reference>
<name>A0ABV4XU92_9CYAN</name>
<dbReference type="EMBL" id="JBHFNR010000148">
    <property type="protein sequence ID" value="MFB2895246.1"/>
    <property type="molecule type" value="Genomic_DNA"/>
</dbReference>
<dbReference type="Proteomes" id="UP001576784">
    <property type="component" value="Unassembled WGS sequence"/>
</dbReference>
<organism evidence="1 2">
    <name type="scientific">Floridaenema flaviceps BLCC-F50</name>
    <dbReference type="NCBI Taxonomy" id="3153642"/>
    <lineage>
        <taxon>Bacteria</taxon>
        <taxon>Bacillati</taxon>
        <taxon>Cyanobacteriota</taxon>
        <taxon>Cyanophyceae</taxon>
        <taxon>Oscillatoriophycideae</taxon>
        <taxon>Aerosakkonematales</taxon>
        <taxon>Aerosakkonemataceae</taxon>
        <taxon>Floridanema</taxon>
        <taxon>Floridanema flaviceps</taxon>
    </lineage>
</organism>
<protein>
    <submittedName>
        <fullName evidence="1">Uncharacterized protein</fullName>
    </submittedName>
</protein>